<dbReference type="EMBL" id="BSXW01000596">
    <property type="protein sequence ID" value="GMF26235.1"/>
    <property type="molecule type" value="Genomic_DNA"/>
</dbReference>
<dbReference type="Proteomes" id="UP001165083">
    <property type="component" value="Unassembled WGS sequence"/>
</dbReference>
<feature type="compositionally biased region" description="Basic residues" evidence="1">
    <location>
        <begin position="375"/>
        <end position="384"/>
    </location>
</feature>
<feature type="compositionally biased region" description="Basic residues" evidence="1">
    <location>
        <begin position="359"/>
        <end position="368"/>
    </location>
</feature>
<organism evidence="2 3">
    <name type="scientific">Phytophthora lilii</name>
    <dbReference type="NCBI Taxonomy" id="2077276"/>
    <lineage>
        <taxon>Eukaryota</taxon>
        <taxon>Sar</taxon>
        <taxon>Stramenopiles</taxon>
        <taxon>Oomycota</taxon>
        <taxon>Peronosporomycetes</taxon>
        <taxon>Peronosporales</taxon>
        <taxon>Peronosporaceae</taxon>
        <taxon>Phytophthora</taxon>
    </lineage>
</organism>
<reference evidence="2" key="1">
    <citation type="submission" date="2023-04" db="EMBL/GenBank/DDBJ databases">
        <title>Phytophthora lilii NBRC 32176.</title>
        <authorList>
            <person name="Ichikawa N."/>
            <person name="Sato H."/>
            <person name="Tonouchi N."/>
        </authorList>
    </citation>
    <scope>NUCLEOTIDE SEQUENCE</scope>
    <source>
        <strain evidence="2">NBRC 32176</strain>
    </source>
</reference>
<proteinExistence type="predicted"/>
<gene>
    <name evidence="2" type="ORF">Plil01_001090600</name>
</gene>
<evidence type="ECO:0000313" key="2">
    <source>
        <dbReference type="EMBL" id="GMF26235.1"/>
    </source>
</evidence>
<protein>
    <submittedName>
        <fullName evidence="2">Unnamed protein product</fullName>
    </submittedName>
</protein>
<feature type="compositionally biased region" description="Basic residues" evidence="1">
    <location>
        <begin position="447"/>
        <end position="465"/>
    </location>
</feature>
<feature type="compositionally biased region" description="Polar residues" evidence="1">
    <location>
        <begin position="513"/>
        <end position="534"/>
    </location>
</feature>
<feature type="region of interest" description="Disordered" evidence="1">
    <location>
        <begin position="340"/>
        <end position="499"/>
    </location>
</feature>
<comment type="caution">
    <text evidence="2">The sequence shown here is derived from an EMBL/GenBank/DDBJ whole genome shotgun (WGS) entry which is preliminary data.</text>
</comment>
<keyword evidence="3" id="KW-1185">Reference proteome</keyword>
<dbReference type="OrthoDB" id="168509at2759"/>
<dbReference type="AlphaFoldDB" id="A0A9W6U4M3"/>
<feature type="compositionally biased region" description="Low complexity" evidence="1">
    <location>
        <begin position="536"/>
        <end position="547"/>
    </location>
</feature>
<feature type="region of interest" description="Disordered" evidence="1">
    <location>
        <begin position="513"/>
        <end position="564"/>
    </location>
</feature>
<feature type="compositionally biased region" description="Polar residues" evidence="1">
    <location>
        <begin position="637"/>
        <end position="646"/>
    </location>
</feature>
<feature type="compositionally biased region" description="Low complexity" evidence="1">
    <location>
        <begin position="421"/>
        <end position="444"/>
    </location>
</feature>
<feature type="region of interest" description="Disordered" evidence="1">
    <location>
        <begin position="622"/>
        <end position="646"/>
    </location>
</feature>
<name>A0A9W6U4M3_9STRA</name>
<evidence type="ECO:0000256" key="1">
    <source>
        <dbReference type="SAM" id="MobiDB-lite"/>
    </source>
</evidence>
<accession>A0A9W6U4M3</accession>
<evidence type="ECO:0000313" key="3">
    <source>
        <dbReference type="Proteomes" id="UP001165083"/>
    </source>
</evidence>
<sequence>MAQSKESETYAAFKARKHQEFDRHYAGRTLATQQQLLRVHLRHFLLTVGAEVGDKRAEAKPLSDRFKHNDAKVGEIGASGNFASVQKRLAVDREAAKAARQRSARTIQNFVRHYRRSVACENEKELPSTSVLVPTTTESLVAPQNLTNIPPVDTNAAPHIPIPKTTFPPYEMVVELVAAREISLGSTSDGKYIEAELQLKRQSKVIVRAVSPRQFLSCFQDSNTEILLQDCSLRFAIDLGNGMKYGITSPHTIIEEWSANIILKASGNNGGGNATILGIVGVPFSLLEPPLATEYALCRWFPLEKAYPGHTARGCLRVSVCYLMRQASSDSVMMVPFSNTTNSQEMDQRTAIPQENRKPLARRVKKASKTTAGQRKPKGKHFQRKQACEETTDTEPPKKQISPVLSLKDSLSSPIGRISRAEALSPPSSPSSVASSETGESAESPKTKRQVKTSRRFFPPKRQQKLTKAIGNSPLKDDETGEVEATSPRPTPKPTFLKRKPYKVVFHKLDWSGVSSKTDSNLPTSSSSRTNSGVASRISRGPRSSGRALKTSAKVDSSNEDVDVSSNAKPEAFIDADTARRLAALESTIYESCSVTRESASLARFKYQTERKKFVAKLQSQALSRVNGDSRDPDQPPSQESCEQQICTSEASVTELWKKLTSDSSGKMYASMLRSLTGQDLAV</sequence>